<dbReference type="EMBL" id="KZ989207">
    <property type="protein sequence ID" value="RKP27437.1"/>
    <property type="molecule type" value="Genomic_DNA"/>
</dbReference>
<dbReference type="OrthoDB" id="20109at2759"/>
<accession>A0A4P9Z4D5</accession>
<sequence>MSTPSSVDVRRKTKKGDRAGGTATAAASVTASISRENARASTFGGRGNTRAVEQNRRPVFKATLDAAYNIHWPSMDASNQEELANKLCPIAAGRSTIAAAGGMPGGYVAATHVRASATACLPSGTGAAGRAARRLGASTGHGPQHPQGSGHWH</sequence>
<protein>
    <submittedName>
        <fullName evidence="2">Uncharacterized protein</fullName>
    </submittedName>
</protein>
<proteinExistence type="predicted"/>
<name>A0A4P9Z4D5_9FUNG</name>
<reference evidence="3" key="1">
    <citation type="journal article" date="2018" name="Nat. Microbiol.">
        <title>Leveraging single-cell genomics to expand the fungal tree of life.</title>
        <authorList>
            <person name="Ahrendt S.R."/>
            <person name="Quandt C.A."/>
            <person name="Ciobanu D."/>
            <person name="Clum A."/>
            <person name="Salamov A."/>
            <person name="Andreopoulos B."/>
            <person name="Cheng J.F."/>
            <person name="Woyke T."/>
            <person name="Pelin A."/>
            <person name="Henrissat B."/>
            <person name="Reynolds N.K."/>
            <person name="Benny G.L."/>
            <person name="Smith M.E."/>
            <person name="James T.Y."/>
            <person name="Grigoriev I.V."/>
        </authorList>
    </citation>
    <scope>NUCLEOTIDE SEQUENCE [LARGE SCALE GENOMIC DNA]</scope>
    <source>
        <strain evidence="3">Benny S71-1</strain>
    </source>
</reference>
<organism evidence="2 3">
    <name type="scientific">Syncephalis pseudoplumigaleata</name>
    <dbReference type="NCBI Taxonomy" id="1712513"/>
    <lineage>
        <taxon>Eukaryota</taxon>
        <taxon>Fungi</taxon>
        <taxon>Fungi incertae sedis</taxon>
        <taxon>Zoopagomycota</taxon>
        <taxon>Zoopagomycotina</taxon>
        <taxon>Zoopagomycetes</taxon>
        <taxon>Zoopagales</taxon>
        <taxon>Piptocephalidaceae</taxon>
        <taxon>Syncephalis</taxon>
    </lineage>
</organism>
<feature type="region of interest" description="Disordered" evidence="1">
    <location>
        <begin position="123"/>
        <end position="153"/>
    </location>
</feature>
<evidence type="ECO:0000256" key="1">
    <source>
        <dbReference type="SAM" id="MobiDB-lite"/>
    </source>
</evidence>
<dbReference type="Proteomes" id="UP000278143">
    <property type="component" value="Unassembled WGS sequence"/>
</dbReference>
<gene>
    <name evidence="2" type="ORF">SYNPS1DRAFT_26908</name>
</gene>
<evidence type="ECO:0000313" key="3">
    <source>
        <dbReference type="Proteomes" id="UP000278143"/>
    </source>
</evidence>
<dbReference type="AlphaFoldDB" id="A0A4P9Z4D5"/>
<keyword evidence="3" id="KW-1185">Reference proteome</keyword>
<evidence type="ECO:0000313" key="2">
    <source>
        <dbReference type="EMBL" id="RKP27437.1"/>
    </source>
</evidence>
<feature type="region of interest" description="Disordered" evidence="1">
    <location>
        <begin position="1"/>
        <end position="30"/>
    </location>
</feature>